<feature type="region of interest" description="Disordered" evidence="1">
    <location>
        <begin position="65"/>
        <end position="88"/>
    </location>
</feature>
<feature type="compositionally biased region" description="Basic and acidic residues" evidence="1">
    <location>
        <begin position="68"/>
        <end position="80"/>
    </location>
</feature>
<keyword evidence="4" id="KW-1185">Reference proteome</keyword>
<proteinExistence type="predicted"/>
<evidence type="ECO:0000256" key="1">
    <source>
        <dbReference type="SAM" id="MobiDB-lite"/>
    </source>
</evidence>
<name>A0ABN7T0J7_OIKDI</name>
<keyword evidence="2" id="KW-0732">Signal</keyword>
<gene>
    <name evidence="3" type="ORF">OKIOD_LOCUS14431</name>
</gene>
<organism evidence="3 4">
    <name type="scientific">Oikopleura dioica</name>
    <name type="common">Tunicate</name>
    <dbReference type="NCBI Taxonomy" id="34765"/>
    <lineage>
        <taxon>Eukaryota</taxon>
        <taxon>Metazoa</taxon>
        <taxon>Chordata</taxon>
        <taxon>Tunicata</taxon>
        <taxon>Appendicularia</taxon>
        <taxon>Copelata</taxon>
        <taxon>Oikopleuridae</taxon>
        <taxon>Oikopleura</taxon>
    </lineage>
</organism>
<dbReference type="Proteomes" id="UP001158576">
    <property type="component" value="Chromosome 2"/>
</dbReference>
<protein>
    <submittedName>
        <fullName evidence="3">Oidioi.mRNA.OKI2018_I69.chr2.g5666.t2.cds</fullName>
    </submittedName>
</protein>
<evidence type="ECO:0000256" key="2">
    <source>
        <dbReference type="SAM" id="SignalP"/>
    </source>
</evidence>
<accession>A0ABN7T0J7</accession>
<dbReference type="EMBL" id="OU015567">
    <property type="protein sequence ID" value="CAG5111350.1"/>
    <property type="molecule type" value="Genomic_DNA"/>
</dbReference>
<evidence type="ECO:0000313" key="3">
    <source>
        <dbReference type="EMBL" id="CAG5111350.1"/>
    </source>
</evidence>
<feature type="chain" id="PRO_5046687249" evidence="2">
    <location>
        <begin position="16"/>
        <end position="88"/>
    </location>
</feature>
<evidence type="ECO:0000313" key="4">
    <source>
        <dbReference type="Proteomes" id="UP001158576"/>
    </source>
</evidence>
<sequence>MNFLKLLSFLTLVAANPYEDFRKRQSSSPVDMFMSQKRDIGNTMYEYMLNNGVEKRMSKWMRNKLARPRRESRNIQRTELPKFPMLMG</sequence>
<feature type="signal peptide" evidence="2">
    <location>
        <begin position="1"/>
        <end position="15"/>
    </location>
</feature>
<reference evidence="3 4" key="1">
    <citation type="submission" date="2021-04" db="EMBL/GenBank/DDBJ databases">
        <authorList>
            <person name="Bliznina A."/>
        </authorList>
    </citation>
    <scope>NUCLEOTIDE SEQUENCE [LARGE SCALE GENOMIC DNA]</scope>
</reference>